<dbReference type="RefSeq" id="WP_306708979.1">
    <property type="nucleotide sequence ID" value="NZ_JAUJFI010000107.1"/>
</dbReference>
<keyword evidence="9" id="KW-1185">Reference proteome</keyword>
<dbReference type="InterPro" id="IPR000014">
    <property type="entry name" value="PAS"/>
</dbReference>
<dbReference type="CDD" id="cd00130">
    <property type="entry name" value="PAS"/>
    <property type="match status" value="1"/>
</dbReference>
<comment type="caution">
    <text evidence="8">The sequence shown here is derived from an EMBL/GenBank/DDBJ whole genome shotgun (WGS) entry which is preliminary data.</text>
</comment>
<dbReference type="SUPFAM" id="SSF55785">
    <property type="entry name" value="PYP-like sensor domain (PAS domain)"/>
    <property type="match status" value="1"/>
</dbReference>
<dbReference type="EMBL" id="JAUJFI010000107">
    <property type="protein sequence ID" value="MDQ2104857.1"/>
    <property type="molecule type" value="Genomic_DNA"/>
</dbReference>
<dbReference type="InterPro" id="IPR036890">
    <property type="entry name" value="HATPase_C_sf"/>
</dbReference>
<evidence type="ECO:0000313" key="8">
    <source>
        <dbReference type="EMBL" id="MDQ2104857.1"/>
    </source>
</evidence>
<dbReference type="InterPro" id="IPR004358">
    <property type="entry name" value="Sig_transdc_His_kin-like_C"/>
</dbReference>
<keyword evidence="8" id="KW-0067">ATP-binding</keyword>
<evidence type="ECO:0000256" key="6">
    <source>
        <dbReference type="SAM" id="Coils"/>
    </source>
</evidence>
<evidence type="ECO:0000256" key="1">
    <source>
        <dbReference type="ARBA" id="ARBA00000085"/>
    </source>
</evidence>
<dbReference type="InterPro" id="IPR036097">
    <property type="entry name" value="HisK_dim/P_sf"/>
</dbReference>
<proteinExistence type="predicted"/>
<dbReference type="InterPro" id="IPR005467">
    <property type="entry name" value="His_kinase_dom"/>
</dbReference>
<feature type="coiled-coil region" evidence="6">
    <location>
        <begin position="112"/>
        <end position="142"/>
    </location>
</feature>
<dbReference type="InterPro" id="IPR003661">
    <property type="entry name" value="HisK_dim/P_dom"/>
</dbReference>
<feature type="domain" description="Histidine kinase" evidence="7">
    <location>
        <begin position="149"/>
        <end position="362"/>
    </location>
</feature>
<dbReference type="CDD" id="cd00082">
    <property type="entry name" value="HisKA"/>
    <property type="match status" value="1"/>
</dbReference>
<dbReference type="Gene3D" id="3.30.565.10">
    <property type="entry name" value="Histidine kinase-like ATPase, C-terminal domain"/>
    <property type="match status" value="1"/>
</dbReference>
<keyword evidence="5" id="KW-0418">Kinase</keyword>
<dbReference type="SMART" id="SM00091">
    <property type="entry name" value="PAS"/>
    <property type="match status" value="1"/>
</dbReference>
<dbReference type="Gene3D" id="1.10.287.130">
    <property type="match status" value="1"/>
</dbReference>
<dbReference type="InterPro" id="IPR003594">
    <property type="entry name" value="HATPase_dom"/>
</dbReference>
<dbReference type="InterPro" id="IPR013656">
    <property type="entry name" value="PAS_4"/>
</dbReference>
<organism evidence="8 9">
    <name type="scientific">Azospirillum isscasi</name>
    <dbReference type="NCBI Taxonomy" id="3053926"/>
    <lineage>
        <taxon>Bacteria</taxon>
        <taxon>Pseudomonadati</taxon>
        <taxon>Pseudomonadota</taxon>
        <taxon>Alphaproteobacteria</taxon>
        <taxon>Rhodospirillales</taxon>
        <taxon>Azospirillaceae</taxon>
        <taxon>Azospirillum</taxon>
    </lineage>
</organism>
<evidence type="ECO:0000256" key="5">
    <source>
        <dbReference type="ARBA" id="ARBA00022777"/>
    </source>
</evidence>
<dbReference type="EC" id="2.7.13.3" evidence="2"/>
<keyword evidence="3" id="KW-0597">Phosphoprotein</keyword>
<dbReference type="Pfam" id="PF00512">
    <property type="entry name" value="HisKA"/>
    <property type="match status" value="1"/>
</dbReference>
<dbReference type="SMART" id="SM00387">
    <property type="entry name" value="HATPase_c"/>
    <property type="match status" value="1"/>
</dbReference>
<protein>
    <recommendedName>
        <fullName evidence="2">histidine kinase</fullName>
        <ecNumber evidence="2">2.7.13.3</ecNumber>
    </recommendedName>
</protein>
<dbReference type="SMART" id="SM00388">
    <property type="entry name" value="HisKA"/>
    <property type="match status" value="1"/>
</dbReference>
<dbReference type="Pfam" id="PF08448">
    <property type="entry name" value="PAS_4"/>
    <property type="match status" value="1"/>
</dbReference>
<accession>A0ABU0WM12</accession>
<dbReference type="PANTHER" id="PTHR43047:SF9">
    <property type="entry name" value="HISTIDINE KINASE"/>
    <property type="match status" value="1"/>
</dbReference>
<comment type="catalytic activity">
    <reaction evidence="1">
        <text>ATP + protein L-histidine = ADP + protein N-phospho-L-histidine.</text>
        <dbReference type="EC" id="2.7.13.3"/>
    </reaction>
</comment>
<dbReference type="GO" id="GO:0005524">
    <property type="term" value="F:ATP binding"/>
    <property type="evidence" value="ECO:0007669"/>
    <property type="project" value="UniProtKB-KW"/>
</dbReference>
<evidence type="ECO:0000256" key="2">
    <source>
        <dbReference type="ARBA" id="ARBA00012438"/>
    </source>
</evidence>
<dbReference type="Proteomes" id="UP001227317">
    <property type="component" value="Unassembled WGS sequence"/>
</dbReference>
<dbReference type="Gene3D" id="3.30.450.20">
    <property type="entry name" value="PAS domain"/>
    <property type="match status" value="1"/>
</dbReference>
<keyword evidence="6" id="KW-0175">Coiled coil</keyword>
<dbReference type="InterPro" id="IPR035965">
    <property type="entry name" value="PAS-like_dom_sf"/>
</dbReference>
<reference evidence="8 9" key="1">
    <citation type="submission" date="2023-06" db="EMBL/GenBank/DDBJ databases">
        <title>Azospirillum isscasensis sp.nov, a bacterium isolated from rhizosphere soil of rice.</title>
        <authorList>
            <person name="Wang H."/>
        </authorList>
    </citation>
    <scope>NUCLEOTIDE SEQUENCE [LARGE SCALE GENOMIC DNA]</scope>
    <source>
        <strain evidence="8 9">C340-1</strain>
    </source>
</reference>
<evidence type="ECO:0000256" key="4">
    <source>
        <dbReference type="ARBA" id="ARBA00022679"/>
    </source>
</evidence>
<evidence type="ECO:0000259" key="7">
    <source>
        <dbReference type="PROSITE" id="PS50109"/>
    </source>
</evidence>
<evidence type="ECO:0000256" key="3">
    <source>
        <dbReference type="ARBA" id="ARBA00022553"/>
    </source>
</evidence>
<dbReference type="SUPFAM" id="SSF47384">
    <property type="entry name" value="Homodimeric domain of signal transducing histidine kinase"/>
    <property type="match status" value="1"/>
</dbReference>
<sequence length="376" mass="39807">MTDRMIRLEALLSANGTAHALLGLDARLLVVNQAFAATFGCLPEEVEGKGLADLGIPAAIVAQLEAQVRRTVLTGAPVTAFGLLPKGEVMLSPVRDADGAVTSVAAIADTDAAALVAARAEAERAKAEAERVRLEAEKGRTAIGRFLSAASHDLRQPFQAMHLFHHLLMGRLTDPGARDLGEKLEMSIEAAETLLRALLDVSKLEAGLVRMQVHSFPIDETLGRLLNEFAPEADAKALRFNVRPADAEVSTDPVLLEQLLRPILSNALRFTESGGVLLAARRRGGALRIEVWDTGIGIAPADQAAIFDDFHQLGNPARDRRHGLGLGLAIVRRLAALLGLPVSLRSVPGKGSVFAVEVPLSADSTEALPAEKSSAA</sequence>
<gene>
    <name evidence="8" type="ORF">QSG27_19310</name>
</gene>
<keyword evidence="8" id="KW-0547">Nucleotide-binding</keyword>
<dbReference type="PROSITE" id="PS50109">
    <property type="entry name" value="HIS_KIN"/>
    <property type="match status" value="1"/>
</dbReference>
<dbReference type="SUPFAM" id="SSF55874">
    <property type="entry name" value="ATPase domain of HSP90 chaperone/DNA topoisomerase II/histidine kinase"/>
    <property type="match status" value="1"/>
</dbReference>
<dbReference type="PRINTS" id="PR00344">
    <property type="entry name" value="BCTRLSENSOR"/>
</dbReference>
<name>A0ABU0WM12_9PROT</name>
<dbReference type="PANTHER" id="PTHR43047">
    <property type="entry name" value="TWO-COMPONENT HISTIDINE PROTEIN KINASE"/>
    <property type="match status" value="1"/>
</dbReference>
<dbReference type="Pfam" id="PF02518">
    <property type="entry name" value="HATPase_c"/>
    <property type="match status" value="1"/>
</dbReference>
<evidence type="ECO:0000313" key="9">
    <source>
        <dbReference type="Proteomes" id="UP001227317"/>
    </source>
</evidence>
<keyword evidence="4" id="KW-0808">Transferase</keyword>